<dbReference type="RefSeq" id="XP_022585402.1">
    <property type="nucleotide sequence ID" value="XM_022730291.1"/>
</dbReference>
<dbReference type="GO" id="GO:0031047">
    <property type="term" value="P:regulatory ncRNA-mediated gene silencing"/>
    <property type="evidence" value="ECO:0007669"/>
    <property type="project" value="InterPro"/>
</dbReference>
<feature type="region of interest" description="Disordered" evidence="1">
    <location>
        <begin position="1"/>
        <end position="104"/>
    </location>
</feature>
<dbReference type="Pfam" id="PF09692">
    <property type="entry name" value="Arb1"/>
    <property type="match status" value="1"/>
</dbReference>
<evidence type="ECO:0008006" key="4">
    <source>
        <dbReference type="Google" id="ProtNLM"/>
    </source>
</evidence>
<evidence type="ECO:0000313" key="2">
    <source>
        <dbReference type="EMBL" id="OJJ50892.1"/>
    </source>
</evidence>
<dbReference type="EMBL" id="KV878336">
    <property type="protein sequence ID" value="OJJ50892.1"/>
    <property type="molecule type" value="Genomic_DNA"/>
</dbReference>
<feature type="compositionally biased region" description="Polar residues" evidence="1">
    <location>
        <begin position="51"/>
        <end position="60"/>
    </location>
</feature>
<feature type="compositionally biased region" description="Acidic residues" evidence="1">
    <location>
        <begin position="491"/>
        <end position="502"/>
    </location>
</feature>
<gene>
    <name evidence="2" type="ORF">ASPZODRAFT_86615</name>
</gene>
<feature type="compositionally biased region" description="Basic residues" evidence="1">
    <location>
        <begin position="83"/>
        <end position="98"/>
    </location>
</feature>
<dbReference type="InterPro" id="IPR018606">
    <property type="entry name" value="Arb1"/>
</dbReference>
<dbReference type="STRING" id="1073090.A0A1L9SUK0"/>
<dbReference type="Proteomes" id="UP000184188">
    <property type="component" value="Unassembled WGS sequence"/>
</dbReference>
<dbReference type="AlphaFoldDB" id="A0A1L9SUK0"/>
<keyword evidence="3" id="KW-1185">Reference proteome</keyword>
<dbReference type="GeneID" id="34616755"/>
<evidence type="ECO:0000313" key="3">
    <source>
        <dbReference type="Proteomes" id="UP000184188"/>
    </source>
</evidence>
<evidence type="ECO:0000256" key="1">
    <source>
        <dbReference type="SAM" id="MobiDB-lite"/>
    </source>
</evidence>
<dbReference type="GO" id="GO:0033167">
    <property type="term" value="C:ARC complex"/>
    <property type="evidence" value="ECO:0007669"/>
    <property type="project" value="InterPro"/>
</dbReference>
<sequence length="517" mass="58615">MTTDSEPSLPRDLPLRLKKADSHGGEAGKPIVTAVEDIGESVDEAGERNRQVLNEASSDVNENEHQGEGQQTAEVELVLPEPKKKKRSKKPKSKRGKNKPTGFEEYYVDPPITLQEHQEEKEIYDVSRPLLHRIELAILRFQKKRRIETERREVFLKYLAYGGVDVSPRMFGGVDNRDLQEMDKDEILVATGQASIDRDRIDLPIDFDAVVRGYLTSFFPYFFNPDTEDMVKLATVTIRNFLTYLLYHDVCPEYKENIDQARTSCDIAGKELWKNQQFTAKGPGDFNTACSALFGGYFYDMYAVEDEWENPKDEATRMNSAVARKVVKFAIAGAGSDEQAGQFQALANADSLRATHVKDIDGFEVISLNVPDADTLAFYGVHASDLQPVGRVHARAYRDPGKPRIDLSPEEKREWEEQSSGVQNLQEFDFFLEEDLLRLCYPGMKVITSIWELNCGLFFFDEVFTAYSSIYTVLANDLMLGWKKPRDLVAESEEAEAEAENESAEREGAEPVNTDYM</sequence>
<reference evidence="3" key="1">
    <citation type="journal article" date="2017" name="Genome Biol.">
        <title>Comparative genomics reveals high biological diversity and specific adaptations in the industrially and medically important fungal genus Aspergillus.</title>
        <authorList>
            <person name="de Vries R.P."/>
            <person name="Riley R."/>
            <person name="Wiebenga A."/>
            <person name="Aguilar-Osorio G."/>
            <person name="Amillis S."/>
            <person name="Uchima C.A."/>
            <person name="Anderluh G."/>
            <person name="Asadollahi M."/>
            <person name="Askin M."/>
            <person name="Barry K."/>
            <person name="Battaglia E."/>
            <person name="Bayram O."/>
            <person name="Benocci T."/>
            <person name="Braus-Stromeyer S.A."/>
            <person name="Caldana C."/>
            <person name="Canovas D."/>
            <person name="Cerqueira G.C."/>
            <person name="Chen F."/>
            <person name="Chen W."/>
            <person name="Choi C."/>
            <person name="Clum A."/>
            <person name="Dos Santos R.A."/>
            <person name="Damasio A.R."/>
            <person name="Diallinas G."/>
            <person name="Emri T."/>
            <person name="Fekete E."/>
            <person name="Flipphi M."/>
            <person name="Freyberg S."/>
            <person name="Gallo A."/>
            <person name="Gournas C."/>
            <person name="Habgood R."/>
            <person name="Hainaut M."/>
            <person name="Harispe M.L."/>
            <person name="Henrissat B."/>
            <person name="Hilden K.S."/>
            <person name="Hope R."/>
            <person name="Hossain A."/>
            <person name="Karabika E."/>
            <person name="Karaffa L."/>
            <person name="Karanyi Z."/>
            <person name="Krasevec N."/>
            <person name="Kuo A."/>
            <person name="Kusch H."/>
            <person name="LaButti K."/>
            <person name="Lagendijk E.L."/>
            <person name="Lapidus A."/>
            <person name="Levasseur A."/>
            <person name="Lindquist E."/>
            <person name="Lipzen A."/>
            <person name="Logrieco A.F."/>
            <person name="MacCabe A."/>
            <person name="Maekelae M.R."/>
            <person name="Malavazi I."/>
            <person name="Melin P."/>
            <person name="Meyer V."/>
            <person name="Mielnichuk N."/>
            <person name="Miskei M."/>
            <person name="Molnar A.P."/>
            <person name="Mule G."/>
            <person name="Ngan C.Y."/>
            <person name="Orejas M."/>
            <person name="Orosz E."/>
            <person name="Ouedraogo J.P."/>
            <person name="Overkamp K.M."/>
            <person name="Park H.-S."/>
            <person name="Perrone G."/>
            <person name="Piumi F."/>
            <person name="Punt P.J."/>
            <person name="Ram A.F."/>
            <person name="Ramon A."/>
            <person name="Rauscher S."/>
            <person name="Record E."/>
            <person name="Riano-Pachon D.M."/>
            <person name="Robert V."/>
            <person name="Roehrig J."/>
            <person name="Ruller R."/>
            <person name="Salamov A."/>
            <person name="Salih N.S."/>
            <person name="Samson R.A."/>
            <person name="Sandor E."/>
            <person name="Sanguinetti M."/>
            <person name="Schuetze T."/>
            <person name="Sepcic K."/>
            <person name="Shelest E."/>
            <person name="Sherlock G."/>
            <person name="Sophianopoulou V."/>
            <person name="Squina F.M."/>
            <person name="Sun H."/>
            <person name="Susca A."/>
            <person name="Todd R.B."/>
            <person name="Tsang A."/>
            <person name="Unkles S.E."/>
            <person name="van de Wiele N."/>
            <person name="van Rossen-Uffink D."/>
            <person name="Oliveira J.V."/>
            <person name="Vesth T.C."/>
            <person name="Visser J."/>
            <person name="Yu J.-H."/>
            <person name="Zhou M."/>
            <person name="Andersen M.R."/>
            <person name="Archer D.B."/>
            <person name="Baker S.E."/>
            <person name="Benoit I."/>
            <person name="Brakhage A.A."/>
            <person name="Braus G.H."/>
            <person name="Fischer R."/>
            <person name="Frisvad J.C."/>
            <person name="Goldman G.H."/>
            <person name="Houbraken J."/>
            <person name="Oakley B."/>
            <person name="Pocsi I."/>
            <person name="Scazzocchio C."/>
            <person name="Seiboth B."/>
            <person name="vanKuyk P.A."/>
            <person name="Wortman J."/>
            <person name="Dyer P.S."/>
            <person name="Grigoriev I.V."/>
        </authorList>
    </citation>
    <scope>NUCLEOTIDE SEQUENCE [LARGE SCALE GENOMIC DNA]</scope>
    <source>
        <strain evidence="3">CBS 506.65</strain>
    </source>
</reference>
<feature type="compositionally biased region" description="Basic and acidic residues" evidence="1">
    <location>
        <begin position="13"/>
        <end position="26"/>
    </location>
</feature>
<name>A0A1L9SUK0_9EURO</name>
<dbReference type="OrthoDB" id="435402at2759"/>
<dbReference type="VEuPathDB" id="FungiDB:ASPZODRAFT_86615"/>
<organism evidence="2 3">
    <name type="scientific">Penicilliopsis zonata CBS 506.65</name>
    <dbReference type="NCBI Taxonomy" id="1073090"/>
    <lineage>
        <taxon>Eukaryota</taxon>
        <taxon>Fungi</taxon>
        <taxon>Dikarya</taxon>
        <taxon>Ascomycota</taxon>
        <taxon>Pezizomycotina</taxon>
        <taxon>Eurotiomycetes</taxon>
        <taxon>Eurotiomycetidae</taxon>
        <taxon>Eurotiales</taxon>
        <taxon>Aspergillaceae</taxon>
        <taxon>Penicilliopsis</taxon>
    </lineage>
</organism>
<accession>A0A1L9SUK0</accession>
<proteinExistence type="predicted"/>
<feature type="region of interest" description="Disordered" evidence="1">
    <location>
        <begin position="491"/>
        <end position="517"/>
    </location>
</feature>
<protein>
    <recommendedName>
        <fullName evidence="4">Argonaute complex, subunit Arb1</fullName>
    </recommendedName>
</protein>